<sequence>MRQSILYSLIVGANLVGAVVEGTLFEGDSHGDWKEFAKDKQKNLEDLGSHAADEVRNTIAEAWPIQEHRPWWKFWSSKSSGTSSWGTSSNQPVSDWLFDTWSLDGLRNFLKKHGVKVSPQATKDQLVQSAKDNYDSIAEKLGKSDILPTDYFEHWSTDDFKTWLKEYEIPFEEKQEEMLNKVRDNIYHVSKDAEQKRLETLRSLDFANRQIFDKAGDIKKDVFDSWSADDLEKWLNSHKVAYSDQIEGKRDELAALASDQKELLKDDIKWYLEAAKKKASPLVSKSPEYVSSLWEKTLLGLGAAYNKITGKVDNVINDTFLVDLDGWPREKIIEYLEARGVSYCPVATNEHLRNLAREFRNRPLKKAQDGYEKVADGEWYEDAKEWVKDKSDEVQNSETYNSLHDGFEVLGKDTQNWASDVGRKVQDDYNSWSVEDLKAYLKNMGGSASSSSMSKDDLIKLIKEKTLMVAGIHKQPWYEKWASNTKYWLSRAYSMVVSS</sequence>
<evidence type="ECO:0000313" key="2">
    <source>
        <dbReference type="EMBL" id="CDF91135.1"/>
    </source>
</evidence>
<reference evidence="3" key="1">
    <citation type="journal article" date="2013" name="Genome Announc.">
        <title>Genome sequence of the food spoilage yeast Zygosaccharomyces bailii CLIB 213(T).</title>
        <authorList>
            <person name="Galeote V."/>
            <person name="Bigey F."/>
            <person name="Devillers H."/>
            <person name="Neuveglise C."/>
            <person name="Dequin S."/>
        </authorList>
    </citation>
    <scope>NUCLEOTIDE SEQUENCE [LARGE SCALE GENOMIC DNA]</scope>
    <source>
        <strain evidence="3">CLIB 213 / ATCC 58445 / CBS 680 / CCRC 21525 / NBRC 1098 / NCYC 1416 / NRRL Y-2227</strain>
    </source>
</reference>
<dbReference type="AlphaFoldDB" id="A0A8J2XD68"/>
<keyword evidence="3" id="KW-1185">Reference proteome</keyword>
<dbReference type="Proteomes" id="UP000019375">
    <property type="component" value="Unassembled WGS sequence"/>
</dbReference>
<dbReference type="EMBL" id="HG316463">
    <property type="protein sequence ID" value="CDF91135.1"/>
    <property type="molecule type" value="Genomic_DNA"/>
</dbReference>
<accession>A0A8J2XD68</accession>
<dbReference type="OrthoDB" id="2527403at2759"/>
<dbReference type="InterPro" id="IPR018803">
    <property type="entry name" value="Ish1/Msc1-like"/>
</dbReference>
<evidence type="ECO:0000313" key="3">
    <source>
        <dbReference type="Proteomes" id="UP000019375"/>
    </source>
</evidence>
<organism evidence="2 3">
    <name type="scientific">Zygosaccharomyces bailii (strain CLIB 213 / ATCC 58445 / CBS 680 / BCRC 21525 / NBRC 1098 / NCYC 1416 / NRRL Y-2227)</name>
    <dbReference type="NCBI Taxonomy" id="1333698"/>
    <lineage>
        <taxon>Eukaryota</taxon>
        <taxon>Fungi</taxon>
        <taxon>Dikarya</taxon>
        <taxon>Ascomycota</taxon>
        <taxon>Saccharomycotina</taxon>
        <taxon>Saccharomycetes</taxon>
        <taxon>Saccharomycetales</taxon>
        <taxon>Saccharomycetaceae</taxon>
        <taxon>Zygosaccharomyces</taxon>
    </lineage>
</organism>
<evidence type="ECO:0000256" key="1">
    <source>
        <dbReference type="SAM" id="SignalP"/>
    </source>
</evidence>
<name>A0A8J2XD68_ZYGB2</name>
<feature type="chain" id="PRO_5035160800" evidence="1">
    <location>
        <begin position="19"/>
        <end position="499"/>
    </location>
</feature>
<protein>
    <submittedName>
        <fullName evidence="2">ZYBA0S10-00496g1_1</fullName>
    </submittedName>
</protein>
<proteinExistence type="predicted"/>
<feature type="signal peptide" evidence="1">
    <location>
        <begin position="1"/>
        <end position="18"/>
    </location>
</feature>
<gene>
    <name evidence="2" type="ORF">BN860_00496g</name>
</gene>
<dbReference type="Pfam" id="PF10281">
    <property type="entry name" value="Ish1"/>
    <property type="match status" value="4"/>
</dbReference>
<keyword evidence="1" id="KW-0732">Signal</keyword>